<comment type="subcellular location">
    <subcellularLocation>
        <location evidence="1">Cytoplasm</location>
        <location evidence="1">Cytoskeleton</location>
        <location evidence="1">Cilium basal body</location>
    </subcellularLocation>
</comment>
<dbReference type="GO" id="GO:0097730">
    <property type="term" value="C:non-motile cilium"/>
    <property type="evidence" value="ECO:0007669"/>
    <property type="project" value="TreeGrafter"/>
</dbReference>
<keyword evidence="6" id="KW-0282">Flagellum</keyword>
<evidence type="ECO:0000313" key="6">
    <source>
        <dbReference type="EMBL" id="TNN48268.1"/>
    </source>
</evidence>
<dbReference type="Pfam" id="PF25295">
    <property type="entry name" value="TPR_IFT122"/>
    <property type="match status" value="1"/>
</dbReference>
<reference evidence="6 7" key="1">
    <citation type="submission" date="2019-03" db="EMBL/GenBank/DDBJ databases">
        <title>First draft genome of Liparis tanakae, snailfish: a comprehensive survey of snailfish specific genes.</title>
        <authorList>
            <person name="Kim W."/>
            <person name="Song I."/>
            <person name="Jeong J.-H."/>
            <person name="Kim D."/>
            <person name="Kim S."/>
            <person name="Ryu S."/>
            <person name="Song J.Y."/>
            <person name="Lee S.K."/>
        </authorList>
    </citation>
    <scope>NUCLEOTIDE SEQUENCE [LARGE SCALE GENOMIC DNA]</scope>
    <source>
        <tissue evidence="6">Muscle</tissue>
    </source>
</reference>
<dbReference type="PANTHER" id="PTHR12764:SF4">
    <property type="entry name" value="INTRAFLAGELLAR TRANSPORT PROTEIN 122 HOMOLOG"/>
    <property type="match status" value="1"/>
</dbReference>
<feature type="domain" description="Intraflagellar transport protein 122 homolog TPR" evidence="5">
    <location>
        <begin position="231"/>
        <end position="290"/>
    </location>
</feature>
<dbReference type="Pfam" id="PF23377">
    <property type="entry name" value="Beta-prop_IFT122_2nd"/>
    <property type="match status" value="1"/>
</dbReference>
<accession>A0A4Z2G406</accession>
<comment type="caution">
    <text evidence="6">The sequence shown here is derived from an EMBL/GenBank/DDBJ whole genome shotgun (WGS) entry which is preliminary data.</text>
</comment>
<evidence type="ECO:0000256" key="3">
    <source>
        <dbReference type="ARBA" id="ARBA00022737"/>
    </source>
</evidence>
<dbReference type="InterPro" id="IPR056152">
    <property type="entry name" value="Beta-prop_IFT122_2nd"/>
</dbReference>
<keyword evidence="6" id="KW-0966">Cell projection</keyword>
<dbReference type="GO" id="GO:0061512">
    <property type="term" value="P:protein localization to cilium"/>
    <property type="evidence" value="ECO:0007669"/>
    <property type="project" value="TreeGrafter"/>
</dbReference>
<keyword evidence="3" id="KW-0677">Repeat</keyword>
<sequence>MTDVIVQHLITEQKVRIKCRELVKKIAIYRNRLAIQLPEKILVYELSSDDSSDMHYRVNKKICRKFECNLLVVCSQHIILCQEKRLQCLSFTRVKEKEWVMESLIRYIKILKIFVNNLFPITLLKLSISVRCLDMSVSRNKMAVVDEHNTLQVYDINSKELLFQEPNANSVAWNTQCEDMLCFSGNGYLNIKASNFPVHQQKMQGFMVGYNGSKIFCLHAYTMSAVEVPLSAPMYQYLERKMYKEAFKIACLGVTDSDWRDLATDALEGLDFDTAKKANLRYLELISRIEGKFHEAAKLYKSSGHESKALSMYTDLRMFDYAKLCQVGALHCVQTGPLPPHLRLSFIASYITGISTCII</sequence>
<protein>
    <submittedName>
        <fullName evidence="6">Intraflagellar transport protein 122</fullName>
    </submittedName>
</protein>
<dbReference type="Proteomes" id="UP000314294">
    <property type="component" value="Unassembled WGS sequence"/>
</dbReference>
<dbReference type="AlphaFoldDB" id="A0A4Z2G406"/>
<dbReference type="SUPFAM" id="SSF50978">
    <property type="entry name" value="WD40 repeat-like"/>
    <property type="match status" value="1"/>
</dbReference>
<feature type="domain" description="IFT122 second beta-propeller" evidence="4">
    <location>
        <begin position="109"/>
        <end position="223"/>
    </location>
</feature>
<dbReference type="InterPro" id="IPR036322">
    <property type="entry name" value="WD40_repeat_dom_sf"/>
</dbReference>
<keyword evidence="6" id="KW-0969">Cilium</keyword>
<dbReference type="EMBL" id="SRLO01000704">
    <property type="protein sequence ID" value="TNN48268.1"/>
    <property type="molecule type" value="Genomic_DNA"/>
</dbReference>
<organism evidence="6 7">
    <name type="scientific">Liparis tanakae</name>
    <name type="common">Tanaka's snailfish</name>
    <dbReference type="NCBI Taxonomy" id="230148"/>
    <lineage>
        <taxon>Eukaryota</taxon>
        <taxon>Metazoa</taxon>
        <taxon>Chordata</taxon>
        <taxon>Craniata</taxon>
        <taxon>Vertebrata</taxon>
        <taxon>Euteleostomi</taxon>
        <taxon>Actinopterygii</taxon>
        <taxon>Neopterygii</taxon>
        <taxon>Teleostei</taxon>
        <taxon>Neoteleostei</taxon>
        <taxon>Acanthomorphata</taxon>
        <taxon>Eupercaria</taxon>
        <taxon>Perciformes</taxon>
        <taxon>Cottioidei</taxon>
        <taxon>Cottales</taxon>
        <taxon>Liparidae</taxon>
        <taxon>Liparis</taxon>
    </lineage>
</organism>
<evidence type="ECO:0000259" key="4">
    <source>
        <dbReference type="Pfam" id="PF23377"/>
    </source>
</evidence>
<dbReference type="GO" id="GO:0035721">
    <property type="term" value="P:intraciliary retrograde transport"/>
    <property type="evidence" value="ECO:0007669"/>
    <property type="project" value="TreeGrafter"/>
</dbReference>
<dbReference type="GO" id="GO:1905515">
    <property type="term" value="P:non-motile cilium assembly"/>
    <property type="evidence" value="ECO:0007669"/>
    <property type="project" value="TreeGrafter"/>
</dbReference>
<gene>
    <name evidence="6" type="primary">ift122_3</name>
    <name evidence="6" type="ORF">EYF80_041538</name>
</gene>
<name>A0A4Z2G406_9TELE</name>
<dbReference type="GO" id="GO:0030991">
    <property type="term" value="C:intraciliary transport particle A"/>
    <property type="evidence" value="ECO:0007669"/>
    <property type="project" value="TreeGrafter"/>
</dbReference>
<proteinExistence type="predicted"/>
<keyword evidence="7" id="KW-1185">Reference proteome</keyword>
<evidence type="ECO:0000256" key="1">
    <source>
        <dbReference type="ARBA" id="ARBA00004120"/>
    </source>
</evidence>
<keyword evidence="2" id="KW-0853">WD repeat</keyword>
<dbReference type="OrthoDB" id="10255582at2759"/>
<dbReference type="InterPro" id="IPR039857">
    <property type="entry name" value="Ift122/121"/>
</dbReference>
<evidence type="ECO:0000313" key="7">
    <source>
        <dbReference type="Proteomes" id="UP000314294"/>
    </source>
</evidence>
<evidence type="ECO:0000256" key="2">
    <source>
        <dbReference type="ARBA" id="ARBA00022574"/>
    </source>
</evidence>
<dbReference type="PANTHER" id="PTHR12764">
    <property type="entry name" value="WD REPEAT DOMAIN-RELATED"/>
    <property type="match status" value="1"/>
</dbReference>
<evidence type="ECO:0000259" key="5">
    <source>
        <dbReference type="Pfam" id="PF25295"/>
    </source>
</evidence>
<dbReference type="InterPro" id="IPR057411">
    <property type="entry name" value="TPR_IFT122"/>
</dbReference>